<organism evidence="7 8">
    <name type="scientific">Allofrancisella guangzhouensis</name>
    <dbReference type="NCBI Taxonomy" id="594679"/>
    <lineage>
        <taxon>Bacteria</taxon>
        <taxon>Pseudomonadati</taxon>
        <taxon>Pseudomonadota</taxon>
        <taxon>Gammaproteobacteria</taxon>
        <taxon>Thiotrichales</taxon>
        <taxon>Francisellaceae</taxon>
        <taxon>Allofrancisella</taxon>
    </lineage>
</organism>
<dbReference type="InterPro" id="IPR006685">
    <property type="entry name" value="MscS_channel_2nd"/>
</dbReference>
<keyword evidence="3 5" id="KW-1133">Transmembrane helix</keyword>
<dbReference type="EMBL" id="CP010427">
    <property type="protein sequence ID" value="AJC49557.1"/>
    <property type="molecule type" value="Genomic_DNA"/>
</dbReference>
<feature type="transmembrane region" description="Helical" evidence="5">
    <location>
        <begin position="73"/>
        <end position="91"/>
    </location>
</feature>
<dbReference type="Gene3D" id="2.30.30.60">
    <property type="match status" value="1"/>
</dbReference>
<evidence type="ECO:0000313" key="8">
    <source>
        <dbReference type="Proteomes" id="UP000031104"/>
    </source>
</evidence>
<dbReference type="Pfam" id="PF00924">
    <property type="entry name" value="MS_channel_2nd"/>
    <property type="match status" value="1"/>
</dbReference>
<keyword evidence="4 5" id="KW-0472">Membrane</keyword>
<dbReference type="AlphaFoldDB" id="A0A0A8E7I9"/>
<dbReference type="OrthoDB" id="9775207at2"/>
<comment type="subcellular location">
    <subcellularLocation>
        <location evidence="1">Membrane</location>
    </subcellularLocation>
</comment>
<dbReference type="GO" id="GO:0071470">
    <property type="term" value="P:cellular response to osmotic stress"/>
    <property type="evidence" value="ECO:0007669"/>
    <property type="project" value="InterPro"/>
</dbReference>
<dbReference type="Proteomes" id="UP000031104">
    <property type="component" value="Chromosome"/>
</dbReference>
<dbReference type="KEGG" id="fgu:SD28_05305"/>
<dbReference type="InterPro" id="IPR030192">
    <property type="entry name" value="YbdG"/>
</dbReference>
<feature type="transmembrane region" description="Helical" evidence="5">
    <location>
        <begin position="148"/>
        <end position="165"/>
    </location>
</feature>
<dbReference type="SUPFAM" id="SSF50182">
    <property type="entry name" value="Sm-like ribonucleoproteins"/>
    <property type="match status" value="1"/>
</dbReference>
<dbReference type="InterPro" id="IPR010920">
    <property type="entry name" value="LSM_dom_sf"/>
</dbReference>
<feature type="transmembrane region" description="Helical" evidence="5">
    <location>
        <begin position="20"/>
        <end position="41"/>
    </location>
</feature>
<evidence type="ECO:0000313" key="7">
    <source>
        <dbReference type="EMBL" id="AJC49557.1"/>
    </source>
</evidence>
<evidence type="ECO:0000256" key="1">
    <source>
        <dbReference type="ARBA" id="ARBA00004370"/>
    </source>
</evidence>
<accession>A0A0A8E7I9</accession>
<protein>
    <recommendedName>
        <fullName evidence="6">Mechanosensitive ion channel MscS domain-containing protein</fullName>
    </recommendedName>
</protein>
<evidence type="ECO:0000259" key="6">
    <source>
        <dbReference type="Pfam" id="PF00924"/>
    </source>
</evidence>
<feature type="transmembrane region" description="Helical" evidence="5">
    <location>
        <begin position="171"/>
        <end position="188"/>
    </location>
</feature>
<dbReference type="GO" id="GO:0008381">
    <property type="term" value="F:mechanosensitive monoatomic ion channel activity"/>
    <property type="evidence" value="ECO:0007669"/>
    <property type="project" value="InterPro"/>
</dbReference>
<evidence type="ECO:0000256" key="2">
    <source>
        <dbReference type="ARBA" id="ARBA00022692"/>
    </source>
</evidence>
<gene>
    <name evidence="7" type="ORF">SD28_05305</name>
</gene>
<dbReference type="GO" id="GO:0005886">
    <property type="term" value="C:plasma membrane"/>
    <property type="evidence" value="ECO:0007669"/>
    <property type="project" value="TreeGrafter"/>
</dbReference>
<evidence type="ECO:0000256" key="5">
    <source>
        <dbReference type="SAM" id="Phobius"/>
    </source>
</evidence>
<keyword evidence="8" id="KW-1185">Reference proteome</keyword>
<dbReference type="PANTHER" id="PTHR30414:SF0">
    <property type="entry name" value="MINICONDUCTANCE MECHANOSENSITIVE CHANNEL YBDG"/>
    <property type="match status" value="1"/>
</dbReference>
<proteinExistence type="predicted"/>
<name>A0A0A8E7I9_9GAMM</name>
<sequence>METLISIYTKLLGNITISNALSFITILLIVLFIAWIINLILKRYIVTVVKAFFSKKDSNFGKSLIKYQVFRKLSHIGPAVFIYVAITIANYPDCPWTLNLVNAIELIAQIYMTLVIIWFFLAFTDAIFEYFQTLPYFARHSLRSYAQIIKIFLFFIAFILVVSQLLNKSPIAFLTGLGALSAVLMLVFKDTILGFVTNIQVAALDMVRVGDWITIPAASVDGNVIEVSVNTVKIRNFDKTISTIPTYALISNSVQNWRGMVETGGRRIKRSINIDIDTIKFCDNELLEKLKQEELLKEYITRNYNEKITNIALFRVYIENYLRNHPKIHQDLTFLIRELQPTESGLPVELYIFTNDTNWVNYEKIQADIFDYAFASLPMFELRAFQAITGRITAKDY</sequence>
<dbReference type="RefSeq" id="WP_039125809.1">
    <property type="nucleotide sequence ID" value="NZ_CP010427.1"/>
</dbReference>
<evidence type="ECO:0000256" key="3">
    <source>
        <dbReference type="ARBA" id="ARBA00022989"/>
    </source>
</evidence>
<evidence type="ECO:0000256" key="4">
    <source>
        <dbReference type="ARBA" id="ARBA00023136"/>
    </source>
</evidence>
<reference evidence="7 8" key="1">
    <citation type="submission" date="2014-12" db="EMBL/GenBank/DDBJ databases">
        <title>Complete genome sequence of Francisella guanzhouensis strain 08HL01032 isolated from air-conditioning system in China.</title>
        <authorList>
            <person name="Svensson D."/>
            <person name="Ohrman C."/>
            <person name="Backman S."/>
            <person name="Karlsson E."/>
            <person name="Nilsson E."/>
            <person name="Bystrom M."/>
            <person name="Larkeryd A."/>
            <person name="Stenberg P."/>
            <person name="Scholtz H.C."/>
            <person name="Forsman M."/>
            <person name="Sjodin A."/>
        </authorList>
    </citation>
    <scope>NUCLEOTIDE SEQUENCE [LARGE SCALE GENOMIC DNA]</scope>
    <source>
        <strain evidence="7 8">08HL01032</strain>
    </source>
</reference>
<dbReference type="InterPro" id="IPR023408">
    <property type="entry name" value="MscS_beta-dom_sf"/>
</dbReference>
<dbReference type="HOGENOM" id="CLU_045354_1_0_6"/>
<feature type="domain" description="Mechanosensitive ion channel MscS" evidence="6">
    <location>
        <begin position="190"/>
        <end position="258"/>
    </location>
</feature>
<feature type="transmembrane region" description="Helical" evidence="5">
    <location>
        <begin position="106"/>
        <end position="128"/>
    </location>
</feature>
<dbReference type="PANTHER" id="PTHR30414">
    <property type="entry name" value="MINICONDUCTANCE MECHANOSENSITIVE CHANNEL YBDG"/>
    <property type="match status" value="1"/>
</dbReference>
<keyword evidence="2 5" id="KW-0812">Transmembrane</keyword>